<keyword evidence="1 4" id="KW-0662">Pyridine nucleotide biosynthesis</keyword>
<dbReference type="InterPro" id="IPR000192">
    <property type="entry name" value="Aminotrans_V_dom"/>
</dbReference>
<gene>
    <name evidence="4" type="primary">BNA5</name>
    <name evidence="8" type="ORF">NA57DRAFT_49554</name>
</gene>
<dbReference type="GO" id="GO:0019441">
    <property type="term" value="P:L-tryptophan catabolic process to kynurenine"/>
    <property type="evidence" value="ECO:0007669"/>
    <property type="project" value="TreeGrafter"/>
</dbReference>
<dbReference type="GO" id="GO:0034354">
    <property type="term" value="P:'de novo' NAD+ biosynthetic process from L-tryptophan"/>
    <property type="evidence" value="ECO:0007669"/>
    <property type="project" value="UniProtKB-UniRule"/>
</dbReference>
<feature type="domain" description="Aminotransferase class V" evidence="7">
    <location>
        <begin position="120"/>
        <end position="303"/>
    </location>
</feature>
<dbReference type="GO" id="GO:0030429">
    <property type="term" value="F:kynureninase activity"/>
    <property type="evidence" value="ECO:0007669"/>
    <property type="project" value="UniProtKB-UniRule"/>
</dbReference>
<dbReference type="FunFam" id="3.40.640.10:FF:000031">
    <property type="entry name" value="Kynureninase"/>
    <property type="match status" value="1"/>
</dbReference>
<comment type="similarity">
    <text evidence="4 5">Belongs to the kynureninase family.</text>
</comment>
<protein>
    <recommendedName>
        <fullName evidence="4 5">Kynureninase</fullName>
        <ecNumber evidence="4 5">3.7.1.3</ecNumber>
    </recommendedName>
    <alternativeName>
        <fullName evidence="4">Biosynthesis of nicotinic acid protein 5</fullName>
    </alternativeName>
    <alternativeName>
        <fullName evidence="4">L-kynurenine hydrolase</fullName>
    </alternativeName>
</protein>
<dbReference type="EC" id="3.7.1.3" evidence="4 5"/>
<dbReference type="HAMAP" id="MF_01970">
    <property type="entry name" value="Kynureninase"/>
    <property type="match status" value="1"/>
</dbReference>
<comment type="catalytic activity">
    <reaction evidence="5">
        <text>3-hydroxy-L-kynurenine + H2O = 3-hydroxyanthranilate + L-alanine + H(+)</text>
        <dbReference type="Rhea" id="RHEA:25143"/>
        <dbReference type="ChEBI" id="CHEBI:15377"/>
        <dbReference type="ChEBI" id="CHEBI:15378"/>
        <dbReference type="ChEBI" id="CHEBI:36559"/>
        <dbReference type="ChEBI" id="CHEBI:57972"/>
        <dbReference type="ChEBI" id="CHEBI:58125"/>
        <dbReference type="EC" id="3.7.1.3"/>
    </reaction>
</comment>
<evidence type="ECO:0000259" key="7">
    <source>
        <dbReference type="Pfam" id="PF00266"/>
    </source>
</evidence>
<evidence type="ECO:0000313" key="9">
    <source>
        <dbReference type="Proteomes" id="UP000799772"/>
    </source>
</evidence>
<evidence type="ECO:0000256" key="2">
    <source>
        <dbReference type="ARBA" id="ARBA00022801"/>
    </source>
</evidence>
<dbReference type="AlphaFoldDB" id="A0A9P4I358"/>
<dbReference type="Pfam" id="PF22580">
    <property type="entry name" value="KYNU_C"/>
    <property type="match status" value="1"/>
</dbReference>
<feature type="binding site" evidence="4">
    <location>
        <position position="255"/>
    </location>
    <ligand>
        <name>pyridoxal 5'-phosphate</name>
        <dbReference type="ChEBI" id="CHEBI:597326"/>
    </ligand>
</feature>
<dbReference type="PIRSF" id="PIRSF038800">
    <property type="entry name" value="KYNU"/>
    <property type="match status" value="1"/>
</dbReference>
<comment type="subunit">
    <text evidence="4 5">Homodimer.</text>
</comment>
<dbReference type="InterPro" id="IPR015421">
    <property type="entry name" value="PyrdxlP-dep_Trfase_major"/>
</dbReference>
<name>A0A9P4I358_9PEZI</name>
<dbReference type="SUPFAM" id="SSF53383">
    <property type="entry name" value="PLP-dependent transferases"/>
    <property type="match status" value="1"/>
</dbReference>
<sequence>MSSQPPPNETGTRSSLQYAQSLDSADPLRHLREEFIIPSKADIKRRTATKDAATKNDEAEPCTYLCGNSLGLQPKRVSEYVQRYLRVWGSKGVFGHFTELEDQLTSPWLDIGDDPKVPLSKIVGAQSSEVAVMASLTANLHLLMASFYRPTKERYKIILERKAFPSDHACYAVESQILHHNLSIDDAMIFLDPTESRNHYLPTSQILSLIDAHASSTALLLLPGVQFYSGQFFDIPTITSYAQARGITVGWDLAHATGNVPLKLHDWNVDFAAWCHYKYMNAGPGAIAGLFVHSRHGSKTDPTAADFVPRLAGWWGSDKSSRFRMENRFVPIEGAAGWQLSNPSAIDATAVIASLSVFEMTSIEALRERSLKLTGYLEDLLNSLSWDGRSKPFEIITPKNAGERGAQLSVHLEDGLLEPVLEYLEEECAVVDERRPSVIRVAPAPLYNSFEDVWRFVQIFHAACGKAVAQTSRSGKEQVVASSVLAEGGKDSHGWSEIK</sequence>
<dbReference type="OrthoDB" id="5978656at2759"/>
<evidence type="ECO:0000256" key="3">
    <source>
        <dbReference type="ARBA" id="ARBA00022898"/>
    </source>
</evidence>
<dbReference type="PANTHER" id="PTHR14084:SF0">
    <property type="entry name" value="KYNURENINASE"/>
    <property type="match status" value="1"/>
</dbReference>
<dbReference type="Gene3D" id="3.90.1150.10">
    <property type="entry name" value="Aspartate Aminotransferase, domain 1"/>
    <property type="match status" value="1"/>
</dbReference>
<dbReference type="InterPro" id="IPR015422">
    <property type="entry name" value="PyrdxlP-dep_Trfase_small"/>
</dbReference>
<feature type="compositionally biased region" description="Polar residues" evidence="6">
    <location>
        <begin position="9"/>
        <end position="23"/>
    </location>
</feature>
<dbReference type="InterPro" id="IPR015424">
    <property type="entry name" value="PyrdxlP-dep_Trfase"/>
</dbReference>
<feature type="binding site" evidence="4">
    <location>
        <begin position="164"/>
        <end position="167"/>
    </location>
    <ligand>
        <name>pyridoxal 5'-phosphate</name>
        <dbReference type="ChEBI" id="CHEBI:597326"/>
    </ligand>
</feature>
<feature type="binding site" evidence="4">
    <location>
        <position position="314"/>
    </location>
    <ligand>
        <name>pyridoxal 5'-phosphate</name>
        <dbReference type="ChEBI" id="CHEBI:597326"/>
    </ligand>
</feature>
<comment type="pathway">
    <text evidence="4 5">Cofactor biosynthesis; NAD(+) biosynthesis; quinolinate from L-kynurenine: step 2/3.</text>
</comment>
<organism evidence="8 9">
    <name type="scientific">Rhizodiscina lignyota</name>
    <dbReference type="NCBI Taxonomy" id="1504668"/>
    <lineage>
        <taxon>Eukaryota</taxon>
        <taxon>Fungi</taxon>
        <taxon>Dikarya</taxon>
        <taxon>Ascomycota</taxon>
        <taxon>Pezizomycotina</taxon>
        <taxon>Dothideomycetes</taxon>
        <taxon>Pleosporomycetidae</taxon>
        <taxon>Aulographales</taxon>
        <taxon>Rhizodiscinaceae</taxon>
        <taxon>Rhizodiscina</taxon>
    </lineage>
</organism>
<keyword evidence="2 4" id="KW-0378">Hydrolase</keyword>
<dbReference type="EMBL" id="ML978142">
    <property type="protein sequence ID" value="KAF2092804.1"/>
    <property type="molecule type" value="Genomic_DNA"/>
</dbReference>
<dbReference type="GO" id="GO:0019805">
    <property type="term" value="P:quinolinate biosynthetic process"/>
    <property type="evidence" value="ECO:0007669"/>
    <property type="project" value="UniProtKB-UniRule"/>
</dbReference>
<keyword evidence="3 4" id="KW-0663">Pyridoxal phosphate</keyword>
<evidence type="ECO:0000256" key="5">
    <source>
        <dbReference type="PIRNR" id="PIRNR038800"/>
    </source>
</evidence>
<comment type="pathway">
    <text evidence="4 5">Amino-acid degradation; L-kynurenine degradation; L-alanine and anthranilate from L-kynurenine: step 1/1.</text>
</comment>
<accession>A0A9P4I358</accession>
<evidence type="ECO:0000256" key="1">
    <source>
        <dbReference type="ARBA" id="ARBA00022642"/>
    </source>
</evidence>
<feature type="binding site" evidence="4">
    <location>
        <position position="277"/>
    </location>
    <ligand>
        <name>pyridoxal 5'-phosphate</name>
        <dbReference type="ChEBI" id="CHEBI:597326"/>
    </ligand>
</feature>
<dbReference type="Gene3D" id="3.40.640.10">
    <property type="entry name" value="Type I PLP-dependent aspartate aminotransferase-like (Major domain)"/>
    <property type="match status" value="1"/>
</dbReference>
<keyword evidence="4 5" id="KW-0963">Cytoplasm</keyword>
<dbReference type="Pfam" id="PF00266">
    <property type="entry name" value="Aminotran_5"/>
    <property type="match status" value="1"/>
</dbReference>
<dbReference type="Proteomes" id="UP000799772">
    <property type="component" value="Unassembled WGS sequence"/>
</dbReference>
<dbReference type="GO" id="GO:0030170">
    <property type="term" value="F:pyridoxal phosphate binding"/>
    <property type="evidence" value="ECO:0007669"/>
    <property type="project" value="UniProtKB-UniRule"/>
</dbReference>
<comment type="subcellular location">
    <subcellularLocation>
        <location evidence="4 5">Cytoplasm</location>
    </subcellularLocation>
</comment>
<feature type="binding site" evidence="4">
    <location>
        <position position="136"/>
    </location>
    <ligand>
        <name>pyridoxal 5'-phosphate</name>
        <dbReference type="ChEBI" id="CHEBI:597326"/>
    </ligand>
</feature>
<proteinExistence type="inferred from homology"/>
<feature type="binding site" evidence="4">
    <location>
        <position position="137"/>
    </location>
    <ligand>
        <name>pyridoxal 5'-phosphate</name>
        <dbReference type="ChEBI" id="CHEBI:597326"/>
    </ligand>
</feature>
<feature type="region of interest" description="Disordered" evidence="6">
    <location>
        <begin position="1"/>
        <end position="25"/>
    </location>
</feature>
<comment type="caution">
    <text evidence="8">The sequence shown here is derived from an EMBL/GenBank/DDBJ whole genome shotgun (WGS) entry which is preliminary data.</text>
</comment>
<comment type="caution">
    <text evidence="4">Lacks conserved residue(s) required for the propagation of feature annotation.</text>
</comment>
<comment type="cofactor">
    <cofactor evidence="4 5">
        <name>pyridoxal 5'-phosphate</name>
        <dbReference type="ChEBI" id="CHEBI:597326"/>
    </cofactor>
</comment>
<dbReference type="NCBIfam" id="TIGR01814">
    <property type="entry name" value="kynureninase"/>
    <property type="match status" value="1"/>
</dbReference>
<dbReference type="PANTHER" id="PTHR14084">
    <property type="entry name" value="KYNURENINASE"/>
    <property type="match status" value="1"/>
</dbReference>
<keyword evidence="9" id="KW-1185">Reference proteome</keyword>
<feature type="binding site" evidence="4">
    <location>
        <position position="342"/>
    </location>
    <ligand>
        <name>pyridoxal 5'-phosphate</name>
        <dbReference type="ChEBI" id="CHEBI:597326"/>
    </ligand>
</feature>
<dbReference type="InterPro" id="IPR010111">
    <property type="entry name" value="Kynureninase"/>
</dbReference>
<comment type="catalytic activity">
    <reaction evidence="4 5">
        <text>L-kynurenine + H2O = anthranilate + L-alanine + H(+)</text>
        <dbReference type="Rhea" id="RHEA:16813"/>
        <dbReference type="ChEBI" id="CHEBI:15377"/>
        <dbReference type="ChEBI" id="CHEBI:15378"/>
        <dbReference type="ChEBI" id="CHEBI:16567"/>
        <dbReference type="ChEBI" id="CHEBI:57959"/>
        <dbReference type="ChEBI" id="CHEBI:57972"/>
        <dbReference type="EC" id="3.7.1.3"/>
    </reaction>
</comment>
<evidence type="ECO:0000256" key="4">
    <source>
        <dbReference type="HAMAP-Rule" id="MF_03017"/>
    </source>
</evidence>
<dbReference type="GO" id="GO:0005737">
    <property type="term" value="C:cytoplasm"/>
    <property type="evidence" value="ECO:0007669"/>
    <property type="project" value="UniProtKB-SubCell"/>
</dbReference>
<feature type="binding site" evidence="4">
    <location>
        <position position="252"/>
    </location>
    <ligand>
        <name>pyridoxal 5'-phosphate</name>
        <dbReference type="ChEBI" id="CHEBI:597326"/>
    </ligand>
</feature>
<dbReference type="GO" id="GO:0043420">
    <property type="term" value="P:anthranilate metabolic process"/>
    <property type="evidence" value="ECO:0007669"/>
    <property type="project" value="UniProtKB-UniRule"/>
</dbReference>
<feature type="modified residue" description="N6-(pyridoxal phosphate)lysine" evidence="4">
    <location>
        <position position="278"/>
    </location>
</feature>
<reference evidence="8" key="1">
    <citation type="journal article" date="2020" name="Stud. Mycol.">
        <title>101 Dothideomycetes genomes: a test case for predicting lifestyles and emergence of pathogens.</title>
        <authorList>
            <person name="Haridas S."/>
            <person name="Albert R."/>
            <person name="Binder M."/>
            <person name="Bloem J."/>
            <person name="Labutti K."/>
            <person name="Salamov A."/>
            <person name="Andreopoulos B."/>
            <person name="Baker S."/>
            <person name="Barry K."/>
            <person name="Bills G."/>
            <person name="Bluhm B."/>
            <person name="Cannon C."/>
            <person name="Castanera R."/>
            <person name="Culley D."/>
            <person name="Daum C."/>
            <person name="Ezra D."/>
            <person name="Gonzalez J."/>
            <person name="Henrissat B."/>
            <person name="Kuo A."/>
            <person name="Liang C."/>
            <person name="Lipzen A."/>
            <person name="Lutzoni F."/>
            <person name="Magnuson J."/>
            <person name="Mondo S."/>
            <person name="Nolan M."/>
            <person name="Ohm R."/>
            <person name="Pangilinan J."/>
            <person name="Park H.-J."/>
            <person name="Ramirez L."/>
            <person name="Alfaro M."/>
            <person name="Sun H."/>
            <person name="Tritt A."/>
            <person name="Yoshinaga Y."/>
            <person name="Zwiers L.-H."/>
            <person name="Turgeon B."/>
            <person name="Goodwin S."/>
            <person name="Spatafora J."/>
            <person name="Crous P."/>
            <person name="Grigoriev I."/>
        </authorList>
    </citation>
    <scope>NUCLEOTIDE SEQUENCE</scope>
    <source>
        <strain evidence="8">CBS 133067</strain>
    </source>
</reference>
<comment type="function">
    <text evidence="4 5">Catalyzes the cleavage of L-kynurenine (L-Kyn) and L-3-hydroxykynurenine (L-3OHKyn) into anthranilic acid (AA) and 3-hydroxyanthranilic acid (3-OHAA), respectively.</text>
</comment>
<evidence type="ECO:0000313" key="8">
    <source>
        <dbReference type="EMBL" id="KAF2092804.1"/>
    </source>
</evidence>
<evidence type="ECO:0000256" key="6">
    <source>
        <dbReference type="SAM" id="MobiDB-lite"/>
    </source>
</evidence>
<dbReference type="GO" id="GO:0097053">
    <property type="term" value="P:L-kynurenine catabolic process"/>
    <property type="evidence" value="ECO:0007669"/>
    <property type="project" value="UniProtKB-UniRule"/>
</dbReference>